<dbReference type="GO" id="GO:0043161">
    <property type="term" value="P:proteasome-mediated ubiquitin-dependent protein catabolic process"/>
    <property type="evidence" value="ECO:0007669"/>
    <property type="project" value="TreeGrafter"/>
</dbReference>
<dbReference type="InterPro" id="IPR051859">
    <property type="entry name" value="DCAF"/>
</dbReference>
<dbReference type="Pfam" id="PF00400">
    <property type="entry name" value="WD40"/>
    <property type="match status" value="3"/>
</dbReference>
<organism evidence="3 4">
    <name type="scientific">Papiliotrema laurentii</name>
    <name type="common">Cryptococcus laurentii</name>
    <dbReference type="NCBI Taxonomy" id="5418"/>
    <lineage>
        <taxon>Eukaryota</taxon>
        <taxon>Fungi</taxon>
        <taxon>Dikarya</taxon>
        <taxon>Basidiomycota</taxon>
        <taxon>Agaricomycotina</taxon>
        <taxon>Tremellomycetes</taxon>
        <taxon>Tremellales</taxon>
        <taxon>Rhynchogastremaceae</taxon>
        <taxon>Papiliotrema</taxon>
    </lineage>
</organism>
<name>A0AAD9CSL8_PAPLA</name>
<dbReference type="SMART" id="SM00320">
    <property type="entry name" value="WD40"/>
    <property type="match status" value="4"/>
</dbReference>
<feature type="region of interest" description="Disordered" evidence="2">
    <location>
        <begin position="259"/>
        <end position="288"/>
    </location>
</feature>
<dbReference type="EMBL" id="JAODAN010000011">
    <property type="protein sequence ID" value="KAK1921184.1"/>
    <property type="molecule type" value="Genomic_DNA"/>
</dbReference>
<feature type="region of interest" description="Disordered" evidence="2">
    <location>
        <begin position="17"/>
        <end position="98"/>
    </location>
</feature>
<sequence length="693" mass="77540">MADEDRHPDLERFYEALLAGEDDEFYPDDDEDDEDDDEMYLDPDDMEGEIDDEDGNAAFYLHDLEALAAEEDDDDAMDLQDEDDEGYEDEEDDEDDDGGQQYISLQELLSAAGGTVQARSSILAQLLAGSGGPASGTRSGGFRFRSSPIDPEERARALAERRRRERWWEPQTEPHPRGLQLLRSGEFGSVGPWRQKRARMLVPRRSVRPVAQATVPNSHGTVVASYPSIPYVGQYAGADYGLFYTATQNFTLHLYNTAQARPTPRRPRNEPESPVNSQGSRRIEEESGGVDEYDIMEQLFGGGMRRGTPTEDTSLKKIKNVQGVPGNWTITDCDADKKAEKMIYSSITPYVHMLYTSEDDQEHIELDFSARRRGRGAMYGYDSFGLWSVRFSADGKEVVAGASDGKIMVYDIEAQHRSLSVPGHTDDVNAVCFADESSTNILVSGADDGYVKVWDRRSLSSSTPSGVLVGATEGITYTSPKGDGRYIIANSKDQAARLYDLRKMRSHSEFEAEPDAVSRYGQPHFDYRSARYPRPSIFAHPKDCSVMTYRGHSVLRTLIRCHFSPRESTGQSYIYSGSADGMIHIWSLDGRVIQVLNRAQSAPLKKSNGEYSDPSAPDPVSSTPNYYDNGQSWTVRDVAWHGYEPTLMSTCWEVDGGYRRGGNLAKHEWKGLGKGGMRRLEDWVEKQTEEMKG</sequence>
<dbReference type="Gene3D" id="2.130.10.10">
    <property type="entry name" value="YVTN repeat-like/Quinoprotein amine dehydrogenase"/>
    <property type="match status" value="1"/>
</dbReference>
<proteinExistence type="predicted"/>
<keyword evidence="1" id="KW-0853">WD repeat</keyword>
<accession>A0AAD9CSL8</accession>
<dbReference type="PROSITE" id="PS50294">
    <property type="entry name" value="WD_REPEATS_REGION"/>
    <property type="match status" value="1"/>
</dbReference>
<evidence type="ECO:0000256" key="2">
    <source>
        <dbReference type="SAM" id="MobiDB-lite"/>
    </source>
</evidence>
<evidence type="ECO:0000256" key="1">
    <source>
        <dbReference type="PROSITE-ProRule" id="PRU00221"/>
    </source>
</evidence>
<feature type="region of interest" description="Disordered" evidence="2">
    <location>
        <begin position="604"/>
        <end position="625"/>
    </location>
</feature>
<comment type="caution">
    <text evidence="3">The sequence shown here is derived from an EMBL/GenBank/DDBJ whole genome shotgun (WGS) entry which is preliminary data.</text>
</comment>
<gene>
    <name evidence="3" type="ORF">DB88DRAFT_499938</name>
</gene>
<dbReference type="InterPro" id="IPR015943">
    <property type="entry name" value="WD40/YVTN_repeat-like_dom_sf"/>
</dbReference>
<keyword evidence="4" id="KW-1185">Reference proteome</keyword>
<evidence type="ECO:0000313" key="3">
    <source>
        <dbReference type="EMBL" id="KAK1921184.1"/>
    </source>
</evidence>
<dbReference type="PANTHER" id="PTHR19847:SF7">
    <property type="entry name" value="DDB1- AND CUL4-ASSOCIATED FACTOR 11"/>
    <property type="match status" value="1"/>
</dbReference>
<feature type="repeat" description="WD" evidence="1">
    <location>
        <begin position="388"/>
        <end position="420"/>
    </location>
</feature>
<reference evidence="3" key="1">
    <citation type="submission" date="2023-02" db="EMBL/GenBank/DDBJ databases">
        <title>Identification and recombinant expression of a fungal hydrolase from Papiliotrema laurentii that hydrolyzes apple cutin and clears colloidal polyester polyurethane.</title>
        <authorList>
            <consortium name="DOE Joint Genome Institute"/>
            <person name="Roman V.A."/>
            <person name="Bojanowski C."/>
            <person name="Crable B.R."/>
            <person name="Wagner D.N."/>
            <person name="Hung C.S."/>
            <person name="Nadeau L.J."/>
            <person name="Schratz L."/>
            <person name="Haridas S."/>
            <person name="Pangilinan J."/>
            <person name="Lipzen A."/>
            <person name="Na H."/>
            <person name="Yan M."/>
            <person name="Ng V."/>
            <person name="Grigoriev I.V."/>
            <person name="Spatafora J.W."/>
            <person name="Barlow D."/>
            <person name="Biffinger J."/>
            <person name="Kelley-Loughnane N."/>
            <person name="Varaljay V.A."/>
            <person name="Crookes-Goodson W.J."/>
        </authorList>
    </citation>
    <scope>NUCLEOTIDE SEQUENCE</scope>
    <source>
        <strain evidence="3">5307AH</strain>
    </source>
</reference>
<protein>
    <submittedName>
        <fullName evidence="3">WD40-repeat-containing domain protein</fullName>
    </submittedName>
</protein>
<dbReference type="AlphaFoldDB" id="A0AAD9CSL8"/>
<dbReference type="PANTHER" id="PTHR19847">
    <property type="entry name" value="DDB1- AND CUL4-ASSOCIATED FACTOR 11"/>
    <property type="match status" value="1"/>
</dbReference>
<dbReference type="InterPro" id="IPR036322">
    <property type="entry name" value="WD40_repeat_dom_sf"/>
</dbReference>
<evidence type="ECO:0000313" key="4">
    <source>
        <dbReference type="Proteomes" id="UP001182556"/>
    </source>
</evidence>
<dbReference type="SUPFAM" id="SSF50978">
    <property type="entry name" value="WD40 repeat-like"/>
    <property type="match status" value="1"/>
</dbReference>
<dbReference type="InterPro" id="IPR001680">
    <property type="entry name" value="WD40_rpt"/>
</dbReference>
<dbReference type="PROSITE" id="PS50082">
    <property type="entry name" value="WD_REPEATS_2"/>
    <property type="match status" value="2"/>
</dbReference>
<feature type="repeat" description="WD" evidence="1">
    <location>
        <begin position="421"/>
        <end position="455"/>
    </location>
</feature>
<feature type="compositionally biased region" description="Acidic residues" evidence="2">
    <location>
        <begin position="68"/>
        <end position="98"/>
    </location>
</feature>
<feature type="compositionally biased region" description="Acidic residues" evidence="2">
    <location>
        <begin position="20"/>
        <end position="55"/>
    </location>
</feature>
<dbReference type="GO" id="GO:0080008">
    <property type="term" value="C:Cul4-RING E3 ubiquitin ligase complex"/>
    <property type="evidence" value="ECO:0007669"/>
    <property type="project" value="TreeGrafter"/>
</dbReference>
<feature type="region of interest" description="Disordered" evidence="2">
    <location>
        <begin position="128"/>
        <end position="157"/>
    </location>
</feature>
<dbReference type="Proteomes" id="UP001182556">
    <property type="component" value="Unassembled WGS sequence"/>
</dbReference>